<dbReference type="OrthoDB" id="6744at2157"/>
<dbReference type="InterPro" id="IPR011041">
    <property type="entry name" value="Quinoprot_gluc/sorb_DH_b-prop"/>
</dbReference>
<sequence>MSSPLRSRSRLRRRELLLAAGTAATACAGCIGRVDDGATTPHPDPEPVESAFDLSVEHDIESWDRYDPDWTAPETSPLDATFDVEPIIEGLEIPWDLEFAADGTCFISERVGRISRYEAGELDAVTEPDAVIDHATSIEAGEEGGWWEAGGEGGLLGIALHPNYPDVPVLYGFYTYETDTLRNRLSYFDLSGDDPEETVVIDAIPGNDYHNGSRLAFGPRNYLWVTTGDAGEGELAADPNSLAGKVLRLEPDGTAPDDNPDVGDPRVYSYGHRNPQTMTFLPDGTPIVTEHGPSARDEVIALAAGGDHGWPTVRSGGGDDEYGRYEDHDGVTPPIVNTGSSDVWAPSGGAFYTGDALSSLRNRLVIGGLGSQTLRSVTLYRGAAADIGGSRYDDEWLHPDYEAVVHELFEDELGRIRHVEQGPDGVLYAITSNRDGRATDPFPTSGDDRLVRIVEA</sequence>
<dbReference type="PANTHER" id="PTHR19328">
    <property type="entry name" value="HEDGEHOG-INTERACTING PROTEIN"/>
    <property type="match status" value="1"/>
</dbReference>
<dbReference type="EMBL" id="QKNX01000002">
    <property type="protein sequence ID" value="TKR25827.1"/>
    <property type="molecule type" value="Genomic_DNA"/>
</dbReference>
<reference evidence="2 3" key="1">
    <citation type="submission" date="2019-04" db="EMBL/GenBank/DDBJ databases">
        <title>Natronomonas sp. F20-122 a newhaloarchaeon isolated from a saline saltern of Isla Bacuta, Huelva, Spain.</title>
        <authorList>
            <person name="Duran-Viseras A."/>
            <person name="Sanchez-Porro C."/>
            <person name="Ventosa A."/>
        </authorList>
    </citation>
    <scope>NUCLEOTIDE SEQUENCE [LARGE SCALE GENOMIC DNA]</scope>
    <source>
        <strain evidence="2 3">F20-122</strain>
    </source>
</reference>
<evidence type="ECO:0000259" key="1">
    <source>
        <dbReference type="Pfam" id="PF07995"/>
    </source>
</evidence>
<gene>
    <name evidence="2" type="ORF">DM868_04795</name>
</gene>
<dbReference type="Proteomes" id="UP000308037">
    <property type="component" value="Unassembled WGS sequence"/>
</dbReference>
<organism evidence="2 3">
    <name type="scientific">Natronomonas salsuginis</name>
    <dbReference type="NCBI Taxonomy" id="2217661"/>
    <lineage>
        <taxon>Archaea</taxon>
        <taxon>Methanobacteriati</taxon>
        <taxon>Methanobacteriota</taxon>
        <taxon>Stenosarchaea group</taxon>
        <taxon>Halobacteria</taxon>
        <taxon>Halobacteriales</taxon>
        <taxon>Natronomonadaceae</taxon>
        <taxon>Natronomonas</taxon>
    </lineage>
</organism>
<dbReference type="InterPro" id="IPR012938">
    <property type="entry name" value="Glc/Sorbosone_DH"/>
</dbReference>
<evidence type="ECO:0000313" key="2">
    <source>
        <dbReference type="EMBL" id="TKR25827.1"/>
    </source>
</evidence>
<dbReference type="Gene3D" id="2.120.10.30">
    <property type="entry name" value="TolB, C-terminal domain"/>
    <property type="match status" value="1"/>
</dbReference>
<dbReference type="Pfam" id="PF07995">
    <property type="entry name" value="GSDH"/>
    <property type="match status" value="1"/>
</dbReference>
<dbReference type="PROSITE" id="PS51257">
    <property type="entry name" value="PROKAR_LIPOPROTEIN"/>
    <property type="match status" value="1"/>
</dbReference>
<comment type="caution">
    <text evidence="2">The sequence shown here is derived from an EMBL/GenBank/DDBJ whole genome shotgun (WGS) entry which is preliminary data.</text>
</comment>
<dbReference type="PANTHER" id="PTHR19328:SF13">
    <property type="entry name" value="HIPL1 PROTEIN"/>
    <property type="match status" value="1"/>
</dbReference>
<accession>A0A4U5JDW7</accession>
<keyword evidence="3" id="KW-1185">Reference proteome</keyword>
<proteinExistence type="predicted"/>
<name>A0A4U5JDW7_9EURY</name>
<protein>
    <submittedName>
        <fullName evidence="2">PQQ-dependent sugar dehydrogenase</fullName>
    </submittedName>
</protein>
<evidence type="ECO:0000313" key="3">
    <source>
        <dbReference type="Proteomes" id="UP000308037"/>
    </source>
</evidence>
<dbReference type="SUPFAM" id="SSF50952">
    <property type="entry name" value="Soluble quinoprotein glucose dehydrogenase"/>
    <property type="match status" value="1"/>
</dbReference>
<feature type="domain" description="Glucose/Sorbosone dehydrogenase" evidence="1">
    <location>
        <begin position="91"/>
        <end position="437"/>
    </location>
</feature>
<dbReference type="RefSeq" id="WP_137275730.1">
    <property type="nucleotide sequence ID" value="NZ_QKNX01000002.1"/>
</dbReference>
<dbReference type="AlphaFoldDB" id="A0A4U5JDW7"/>
<dbReference type="InterPro" id="IPR011042">
    <property type="entry name" value="6-blade_b-propeller_TolB-like"/>
</dbReference>